<feature type="transmembrane region" description="Helical" evidence="15">
    <location>
        <begin position="101"/>
        <end position="126"/>
    </location>
</feature>
<keyword evidence="7 15" id="KW-0812">Transmembrane</keyword>
<reference evidence="19" key="1">
    <citation type="submission" date="2024-06" db="EMBL/GenBank/DDBJ databases">
        <title>Methylostella associata gen. nov., sp. nov., a novel Ancalomicrobiaceae-affiliated facultatively methylotrophic bacteria that feed on methanotrophs of the genus Methylococcus.</title>
        <authorList>
            <person name="Saltykova V."/>
            <person name="Danilova O.V."/>
            <person name="Oshkin I.Y."/>
            <person name="Belova S.E."/>
            <person name="Pimenov N.V."/>
            <person name="Dedysh S.N."/>
        </authorList>
    </citation>
    <scope>NUCLEOTIDE SEQUENCE</scope>
    <source>
        <strain evidence="19">S20</strain>
    </source>
</reference>
<evidence type="ECO:0000256" key="1">
    <source>
        <dbReference type="ARBA" id="ARBA00000085"/>
    </source>
</evidence>
<dbReference type="InterPro" id="IPR036890">
    <property type="entry name" value="HATPase_C_sf"/>
</dbReference>
<dbReference type="RefSeq" id="WP_407051258.1">
    <property type="nucleotide sequence ID" value="NZ_CP158568.1"/>
</dbReference>
<dbReference type="SUPFAM" id="SSF55785">
    <property type="entry name" value="PYP-like sensor domain (PAS domain)"/>
    <property type="match status" value="1"/>
</dbReference>
<keyword evidence="9 19" id="KW-0418">Kinase</keyword>
<gene>
    <name evidence="19" type="ORF">ABS361_08005</name>
</gene>
<dbReference type="PROSITE" id="PS50112">
    <property type="entry name" value="PAS"/>
    <property type="match status" value="1"/>
</dbReference>
<keyword evidence="4" id="KW-1003">Cell membrane</keyword>
<dbReference type="PROSITE" id="PS50885">
    <property type="entry name" value="HAMP"/>
    <property type="match status" value="1"/>
</dbReference>
<evidence type="ECO:0000256" key="3">
    <source>
        <dbReference type="ARBA" id="ARBA00012438"/>
    </source>
</evidence>
<keyword evidence="5" id="KW-0597">Phosphoprotein</keyword>
<dbReference type="CDD" id="cd00130">
    <property type="entry name" value="PAS"/>
    <property type="match status" value="1"/>
</dbReference>
<dbReference type="SMART" id="SM00387">
    <property type="entry name" value="HATPase_c"/>
    <property type="match status" value="1"/>
</dbReference>
<dbReference type="SMART" id="SM00388">
    <property type="entry name" value="HisKA"/>
    <property type="match status" value="1"/>
</dbReference>
<evidence type="ECO:0000259" key="16">
    <source>
        <dbReference type="PROSITE" id="PS50109"/>
    </source>
</evidence>
<dbReference type="FunFam" id="1.10.287.130:FF:000107">
    <property type="entry name" value="Sensor histidine kinase YycG"/>
    <property type="match status" value="1"/>
</dbReference>
<dbReference type="InterPro" id="IPR003661">
    <property type="entry name" value="HisK_dim/P_dom"/>
</dbReference>
<dbReference type="Pfam" id="PF00989">
    <property type="entry name" value="PAS"/>
    <property type="match status" value="1"/>
</dbReference>
<dbReference type="InterPro" id="IPR004358">
    <property type="entry name" value="Sig_transdc_His_kin-like_C"/>
</dbReference>
<dbReference type="InterPro" id="IPR017232">
    <property type="entry name" value="NtrY"/>
</dbReference>
<feature type="domain" description="PAS" evidence="17">
    <location>
        <begin position="392"/>
        <end position="449"/>
    </location>
</feature>
<dbReference type="Gene3D" id="3.30.450.20">
    <property type="entry name" value="PAS domain"/>
    <property type="match status" value="1"/>
</dbReference>
<keyword evidence="8" id="KW-0547">Nucleotide-binding</keyword>
<keyword evidence="12" id="KW-0902">Two-component regulatory system</keyword>
<dbReference type="SUPFAM" id="SSF55874">
    <property type="entry name" value="ATPase domain of HSP90 chaperone/DNA topoisomerase II/histidine kinase"/>
    <property type="match status" value="1"/>
</dbReference>
<evidence type="ECO:0000256" key="6">
    <source>
        <dbReference type="ARBA" id="ARBA00022679"/>
    </source>
</evidence>
<dbReference type="GO" id="GO:0005524">
    <property type="term" value="F:ATP binding"/>
    <property type="evidence" value="ECO:0007669"/>
    <property type="project" value="UniProtKB-KW"/>
</dbReference>
<dbReference type="PRINTS" id="PR00344">
    <property type="entry name" value="BCTRLSENSOR"/>
</dbReference>
<dbReference type="Pfam" id="PF00672">
    <property type="entry name" value="HAMP"/>
    <property type="match status" value="1"/>
</dbReference>
<dbReference type="GO" id="GO:0006355">
    <property type="term" value="P:regulation of DNA-templated transcription"/>
    <property type="evidence" value="ECO:0007669"/>
    <property type="project" value="InterPro"/>
</dbReference>
<evidence type="ECO:0000256" key="9">
    <source>
        <dbReference type="ARBA" id="ARBA00022777"/>
    </source>
</evidence>
<dbReference type="InterPro" id="IPR035965">
    <property type="entry name" value="PAS-like_dom_sf"/>
</dbReference>
<dbReference type="InterPro" id="IPR000014">
    <property type="entry name" value="PAS"/>
</dbReference>
<dbReference type="Gene3D" id="3.30.565.10">
    <property type="entry name" value="Histidine kinase-like ATPase, C-terminal domain"/>
    <property type="match status" value="1"/>
</dbReference>
<feature type="domain" description="Histidine kinase" evidence="16">
    <location>
        <begin position="518"/>
        <end position="740"/>
    </location>
</feature>
<keyword evidence="13 15" id="KW-0472">Membrane</keyword>
<keyword evidence="6" id="KW-0808">Transferase</keyword>
<feature type="domain" description="HAMP" evidence="18">
    <location>
        <begin position="327"/>
        <end position="380"/>
    </location>
</feature>
<dbReference type="AlphaFoldDB" id="A0AAU7XEJ1"/>
<evidence type="ECO:0000256" key="8">
    <source>
        <dbReference type="ARBA" id="ARBA00022741"/>
    </source>
</evidence>
<feature type="transmembrane region" description="Helical" evidence="15">
    <location>
        <begin position="301"/>
        <end position="326"/>
    </location>
</feature>
<dbReference type="CDD" id="cd06225">
    <property type="entry name" value="HAMP"/>
    <property type="match status" value="1"/>
</dbReference>
<comment type="catalytic activity">
    <reaction evidence="1">
        <text>ATP + protein L-histidine = ADP + protein N-phospho-L-histidine.</text>
        <dbReference type="EC" id="2.7.13.3"/>
    </reaction>
</comment>
<comment type="subcellular location">
    <subcellularLocation>
        <location evidence="2">Cell membrane</location>
        <topology evidence="2">Multi-pass membrane protein</topology>
    </subcellularLocation>
</comment>
<dbReference type="SMART" id="SM00304">
    <property type="entry name" value="HAMP"/>
    <property type="match status" value="1"/>
</dbReference>
<protein>
    <recommendedName>
        <fullName evidence="3">histidine kinase</fullName>
        <ecNumber evidence="3">2.7.13.3</ecNumber>
    </recommendedName>
</protein>
<dbReference type="SUPFAM" id="SSF47384">
    <property type="entry name" value="Homodimeric domain of signal transducing histidine kinase"/>
    <property type="match status" value="1"/>
</dbReference>
<name>A0AAU7XEJ1_9HYPH</name>
<dbReference type="Pfam" id="PF02518">
    <property type="entry name" value="HATPase_c"/>
    <property type="match status" value="1"/>
</dbReference>
<dbReference type="EC" id="2.7.13.3" evidence="3"/>
<evidence type="ECO:0000259" key="17">
    <source>
        <dbReference type="PROSITE" id="PS50112"/>
    </source>
</evidence>
<feature type="region of interest" description="Disordered" evidence="14">
    <location>
        <begin position="739"/>
        <end position="781"/>
    </location>
</feature>
<dbReference type="PANTHER" id="PTHR43065">
    <property type="entry name" value="SENSOR HISTIDINE KINASE"/>
    <property type="match status" value="1"/>
</dbReference>
<evidence type="ECO:0000256" key="7">
    <source>
        <dbReference type="ARBA" id="ARBA00022692"/>
    </source>
</evidence>
<dbReference type="InterPro" id="IPR045671">
    <property type="entry name" value="NtrY-like_N"/>
</dbReference>
<dbReference type="Pfam" id="PF19312">
    <property type="entry name" value="NtrY_N"/>
    <property type="match status" value="1"/>
</dbReference>
<evidence type="ECO:0000256" key="2">
    <source>
        <dbReference type="ARBA" id="ARBA00004651"/>
    </source>
</evidence>
<keyword evidence="11 15" id="KW-1133">Transmembrane helix</keyword>
<organism evidence="19">
    <name type="scientific">Methyloraptor flagellatus</name>
    <dbReference type="NCBI Taxonomy" id="3162530"/>
    <lineage>
        <taxon>Bacteria</taxon>
        <taxon>Pseudomonadati</taxon>
        <taxon>Pseudomonadota</taxon>
        <taxon>Alphaproteobacteria</taxon>
        <taxon>Hyphomicrobiales</taxon>
        <taxon>Ancalomicrobiaceae</taxon>
        <taxon>Methyloraptor</taxon>
    </lineage>
</organism>
<evidence type="ECO:0000256" key="5">
    <source>
        <dbReference type="ARBA" id="ARBA00022553"/>
    </source>
</evidence>
<dbReference type="PANTHER" id="PTHR43065:SF10">
    <property type="entry name" value="PEROXIDE STRESS-ACTIVATED HISTIDINE KINASE MAK3"/>
    <property type="match status" value="1"/>
</dbReference>
<dbReference type="PIRSF" id="PIRSF037532">
    <property type="entry name" value="STHK_NtrY"/>
    <property type="match status" value="1"/>
</dbReference>
<dbReference type="EMBL" id="CP158568">
    <property type="protein sequence ID" value="XBY46161.1"/>
    <property type="molecule type" value="Genomic_DNA"/>
</dbReference>
<dbReference type="PROSITE" id="PS50109">
    <property type="entry name" value="HIS_KIN"/>
    <property type="match status" value="1"/>
</dbReference>
<dbReference type="InterPro" id="IPR036097">
    <property type="entry name" value="HisK_dim/P_sf"/>
</dbReference>
<sequence length="781" mass="84950">MTTEAEKILTIPRSVSAPIGESSRLVRISGLVAVVAALISVAASFAILTGMTPIDVTTDVLQVTLGVNGALLVALTGLIAWELVGLWVAWRDGRAAAGLHWRVIALFILIAAAPAIIVAVLASVTLNQGLDRWFESRTRTIVENAANVGEAYLAEHARALRADTFAMATDIDRLKSVYDFEPSRFDQLFEAQCSIRGIPAAYLLKSDGTVVTRTLLDPRWSDVLQPPQEALTQAMEKDEPIVIGPGQANQVGAVMKLKDYEDMVLYVARPLDPRILRQVGLSKEAAADYTQLESSRFGAQLAFGLIFVGVSLIFLLAAIWIGIGFANRLVAPIRRLILAADYVSKGNLAVQVPVRRKEGDLAHLAETFNTMTSELRSQRAELIDANEQIDLRRRFTEAVLAGVTAGVLGLDRDGRITLANRSAVALLDTGEANLLGKAVEDAVPELVGPVGEAMDDPSHRGRQAQITLIRAGKERTVIVRITSETTEAAHTGFVVTLDDITDLVTAQRSSAWADVARRIAHEIKNPLTPIQLSAERIKRRYGKKIEDDRQVFDQCIDTIIRQVGDIERMVNEFSSFARMPKPQLERADVLEALKESVFLLSVQEPDIDFVSDWPVEPIYGRYDHRLLRQAFTNIVKNACEAVEAVPPELRGKGRIEVDIRRTDGEIVIDVIDNGIGLPSENRHRLLEPYVTTREKGTGLGLAIVRKILEDHGGTIDLVDAPAVAHGGRGAMVRMTLPAADRDEPAAGRPGVGAEAGTAPSRSTSHPSPSSPPQTENENHGV</sequence>
<evidence type="ECO:0000259" key="18">
    <source>
        <dbReference type="PROSITE" id="PS50885"/>
    </source>
</evidence>
<dbReference type="GO" id="GO:0000155">
    <property type="term" value="F:phosphorelay sensor kinase activity"/>
    <property type="evidence" value="ECO:0007669"/>
    <property type="project" value="InterPro"/>
</dbReference>
<dbReference type="InterPro" id="IPR005467">
    <property type="entry name" value="His_kinase_dom"/>
</dbReference>
<dbReference type="CDD" id="cd00082">
    <property type="entry name" value="HisKA"/>
    <property type="match status" value="1"/>
</dbReference>
<evidence type="ECO:0000256" key="12">
    <source>
        <dbReference type="ARBA" id="ARBA00023012"/>
    </source>
</evidence>
<evidence type="ECO:0000313" key="19">
    <source>
        <dbReference type="EMBL" id="XBY46161.1"/>
    </source>
</evidence>
<evidence type="ECO:0000256" key="14">
    <source>
        <dbReference type="SAM" id="MobiDB-lite"/>
    </source>
</evidence>
<dbReference type="InterPro" id="IPR003594">
    <property type="entry name" value="HATPase_dom"/>
</dbReference>
<evidence type="ECO:0000256" key="10">
    <source>
        <dbReference type="ARBA" id="ARBA00022840"/>
    </source>
</evidence>
<feature type="transmembrane region" description="Helical" evidence="15">
    <location>
        <begin position="28"/>
        <end position="48"/>
    </location>
</feature>
<evidence type="ECO:0000256" key="15">
    <source>
        <dbReference type="SAM" id="Phobius"/>
    </source>
</evidence>
<dbReference type="InterPro" id="IPR003660">
    <property type="entry name" value="HAMP_dom"/>
</dbReference>
<dbReference type="GO" id="GO:0005886">
    <property type="term" value="C:plasma membrane"/>
    <property type="evidence" value="ECO:0007669"/>
    <property type="project" value="UniProtKB-SubCell"/>
</dbReference>
<keyword evidence="10" id="KW-0067">ATP-binding</keyword>
<evidence type="ECO:0000256" key="11">
    <source>
        <dbReference type="ARBA" id="ARBA00022989"/>
    </source>
</evidence>
<proteinExistence type="predicted"/>
<dbReference type="Gene3D" id="6.10.340.10">
    <property type="match status" value="1"/>
</dbReference>
<dbReference type="InterPro" id="IPR013767">
    <property type="entry name" value="PAS_fold"/>
</dbReference>
<dbReference type="SUPFAM" id="SSF158472">
    <property type="entry name" value="HAMP domain-like"/>
    <property type="match status" value="1"/>
</dbReference>
<dbReference type="Pfam" id="PF00512">
    <property type="entry name" value="HisKA"/>
    <property type="match status" value="1"/>
</dbReference>
<feature type="transmembrane region" description="Helical" evidence="15">
    <location>
        <begin position="60"/>
        <end position="81"/>
    </location>
</feature>
<dbReference type="Gene3D" id="1.10.287.130">
    <property type="match status" value="1"/>
</dbReference>
<evidence type="ECO:0000256" key="4">
    <source>
        <dbReference type="ARBA" id="ARBA00022475"/>
    </source>
</evidence>
<dbReference type="KEGG" id="mflg:ABS361_08005"/>
<accession>A0AAU7XEJ1</accession>
<evidence type="ECO:0000256" key="13">
    <source>
        <dbReference type="ARBA" id="ARBA00023136"/>
    </source>
</evidence>